<reference evidence="7 8" key="1">
    <citation type="submission" date="2018-05" db="EMBL/GenBank/DDBJ databases">
        <title>Whole genome sequence of Pseudomonas putida JBC17.</title>
        <authorList>
            <person name="Lee Y.H."/>
            <person name="David K."/>
        </authorList>
    </citation>
    <scope>NUCLEOTIDE SEQUENCE [LARGE SCALE GENOMIC DNA]</scope>
    <source>
        <strain evidence="7 8">JBC17</strain>
    </source>
</reference>
<dbReference type="AlphaFoldDB" id="A0A2Z4RCW0"/>
<dbReference type="EMBL" id="CP029693">
    <property type="protein sequence ID" value="AWY38971.1"/>
    <property type="molecule type" value="Genomic_DNA"/>
</dbReference>
<feature type="transmembrane region" description="Helical" evidence="5">
    <location>
        <begin position="163"/>
        <end position="185"/>
    </location>
</feature>
<feature type="transmembrane region" description="Helical" evidence="5">
    <location>
        <begin position="225"/>
        <end position="245"/>
    </location>
</feature>
<dbReference type="SUPFAM" id="SSF103481">
    <property type="entry name" value="Multidrug resistance efflux transporter EmrE"/>
    <property type="match status" value="2"/>
</dbReference>
<feature type="transmembrane region" description="Helical" evidence="5">
    <location>
        <begin position="280"/>
        <end position="296"/>
    </location>
</feature>
<dbReference type="Pfam" id="PF00892">
    <property type="entry name" value="EamA"/>
    <property type="match status" value="2"/>
</dbReference>
<dbReference type="InterPro" id="IPR037185">
    <property type="entry name" value="EmrE-like"/>
</dbReference>
<feature type="transmembrane region" description="Helical" evidence="5">
    <location>
        <begin position="197"/>
        <end position="219"/>
    </location>
</feature>
<dbReference type="Proteomes" id="UP000250299">
    <property type="component" value="Chromosome"/>
</dbReference>
<keyword evidence="4 5" id="KW-0472">Membrane</keyword>
<feature type="transmembrane region" description="Helical" evidence="5">
    <location>
        <begin position="141"/>
        <end position="157"/>
    </location>
</feature>
<dbReference type="OrthoDB" id="148351at2"/>
<keyword evidence="2 5" id="KW-0812">Transmembrane</keyword>
<evidence type="ECO:0000313" key="8">
    <source>
        <dbReference type="Proteomes" id="UP000250299"/>
    </source>
</evidence>
<proteinExistence type="predicted"/>
<evidence type="ECO:0000256" key="2">
    <source>
        <dbReference type="ARBA" id="ARBA00022692"/>
    </source>
</evidence>
<evidence type="ECO:0000256" key="4">
    <source>
        <dbReference type="ARBA" id="ARBA00023136"/>
    </source>
</evidence>
<dbReference type="PANTHER" id="PTHR22911:SF6">
    <property type="entry name" value="SOLUTE CARRIER FAMILY 35 MEMBER G1"/>
    <property type="match status" value="1"/>
</dbReference>
<keyword evidence="3 5" id="KW-1133">Transmembrane helix</keyword>
<feature type="transmembrane region" description="Helical" evidence="5">
    <location>
        <begin position="257"/>
        <end position="274"/>
    </location>
</feature>
<sequence>MSTAVPPVSEATVNEAGRARSTRIGIGLCLMSMFVFAAQDGITKILVKDLPVVQLIMVRYWFFLLFALCFVHVKGGLGNALKTGHPWLQMSRSLIAVFDIMVFGLALRFLGLAETHAIYAIFPLLTMGLAALMLRESVSSRQCVAGVIGFAGTLIILKPGMGVFSLTSLIPLAGAVMFAFFSVLTRKISLVDSFGTNMLYMAFWGALASTLFGVPQWVAPSPVEAGLLLVLSVSGVIAQLLLLQALKYAAAVTLQPFNYSLLLFASIFGVTLFGETLQTSLVVGALLVVLGGMYAFKR</sequence>
<feature type="domain" description="EamA" evidence="6">
    <location>
        <begin position="24"/>
        <end position="157"/>
    </location>
</feature>
<organism evidence="7 8">
    <name type="scientific">Pseudomonas putida</name>
    <name type="common">Arthrobacter siderocapsulatus</name>
    <dbReference type="NCBI Taxonomy" id="303"/>
    <lineage>
        <taxon>Bacteria</taxon>
        <taxon>Pseudomonadati</taxon>
        <taxon>Pseudomonadota</taxon>
        <taxon>Gammaproteobacteria</taxon>
        <taxon>Pseudomonadales</taxon>
        <taxon>Pseudomonadaceae</taxon>
        <taxon>Pseudomonas</taxon>
    </lineage>
</organism>
<evidence type="ECO:0000259" key="6">
    <source>
        <dbReference type="Pfam" id="PF00892"/>
    </source>
</evidence>
<evidence type="ECO:0000256" key="1">
    <source>
        <dbReference type="ARBA" id="ARBA00004141"/>
    </source>
</evidence>
<dbReference type="RefSeq" id="WP_110962788.1">
    <property type="nucleotide sequence ID" value="NZ_CP029693.1"/>
</dbReference>
<feature type="transmembrane region" description="Helical" evidence="5">
    <location>
        <begin position="117"/>
        <end position="134"/>
    </location>
</feature>
<dbReference type="PANTHER" id="PTHR22911">
    <property type="entry name" value="ACYL-MALONYL CONDENSING ENZYME-RELATED"/>
    <property type="match status" value="1"/>
</dbReference>
<dbReference type="GO" id="GO:0016020">
    <property type="term" value="C:membrane"/>
    <property type="evidence" value="ECO:0007669"/>
    <property type="project" value="UniProtKB-SubCell"/>
</dbReference>
<comment type="subcellular location">
    <subcellularLocation>
        <location evidence="1">Membrane</location>
        <topology evidence="1">Multi-pass membrane protein</topology>
    </subcellularLocation>
</comment>
<evidence type="ECO:0000313" key="7">
    <source>
        <dbReference type="EMBL" id="AWY38971.1"/>
    </source>
</evidence>
<feature type="transmembrane region" description="Helical" evidence="5">
    <location>
        <begin position="52"/>
        <end position="73"/>
    </location>
</feature>
<protein>
    <submittedName>
        <fullName evidence="7">EamA/RhaT family transporter</fullName>
    </submittedName>
</protein>
<dbReference type="InterPro" id="IPR000620">
    <property type="entry name" value="EamA_dom"/>
</dbReference>
<feature type="transmembrane region" description="Helical" evidence="5">
    <location>
        <begin position="24"/>
        <end position="46"/>
    </location>
</feature>
<evidence type="ECO:0000256" key="5">
    <source>
        <dbReference type="SAM" id="Phobius"/>
    </source>
</evidence>
<gene>
    <name evidence="7" type="ORF">DKY63_03190</name>
</gene>
<name>A0A2Z4RCW0_PSEPU</name>
<feature type="domain" description="EamA" evidence="6">
    <location>
        <begin position="172"/>
        <end position="291"/>
    </location>
</feature>
<accession>A0A2Z4RCW0</accession>
<feature type="transmembrane region" description="Helical" evidence="5">
    <location>
        <begin position="94"/>
        <end position="111"/>
    </location>
</feature>
<evidence type="ECO:0000256" key="3">
    <source>
        <dbReference type="ARBA" id="ARBA00022989"/>
    </source>
</evidence>